<feature type="transmembrane region" description="Helical" evidence="1">
    <location>
        <begin position="329"/>
        <end position="348"/>
    </location>
</feature>
<evidence type="ECO:0000256" key="1">
    <source>
        <dbReference type="SAM" id="Phobius"/>
    </source>
</evidence>
<keyword evidence="1" id="KW-0472">Membrane</keyword>
<dbReference type="SUPFAM" id="SSF55073">
    <property type="entry name" value="Nucleotide cyclase"/>
    <property type="match status" value="1"/>
</dbReference>
<keyword evidence="1" id="KW-1133">Transmembrane helix</keyword>
<dbReference type="GO" id="GO:0043709">
    <property type="term" value="P:cell adhesion involved in single-species biofilm formation"/>
    <property type="evidence" value="ECO:0007669"/>
    <property type="project" value="TreeGrafter"/>
</dbReference>
<evidence type="ECO:0000313" key="3">
    <source>
        <dbReference type="EMBL" id="VAW73932.1"/>
    </source>
</evidence>
<evidence type="ECO:0000259" key="2">
    <source>
        <dbReference type="PROSITE" id="PS50887"/>
    </source>
</evidence>
<dbReference type="Gene3D" id="3.30.70.270">
    <property type="match status" value="1"/>
</dbReference>
<dbReference type="InterPro" id="IPR043128">
    <property type="entry name" value="Rev_trsase/Diguanyl_cyclase"/>
</dbReference>
<sequence length="547" mass="62017">MISIKNGHAGIIGTFLFVYLLSNALYNKSLAEKDHKVYSAKNIELHIGVYGHDPKKTASRWAKTCEYLSKAIPGIQFTLKYYESVDQIKKSIANKEIHFVLTDPVTYVGLELHYGVARISTLVENHLNNGYTTSGITIFSSATHNNIKSISQLKHTRYISSGIDRTDAWWMQLEVFYKMGINPYKDFRLLMSEDNQQTIVFEVLNGTYDAGSVQTGIIEEMARRKIISLEQIRILNPVKHETYPFMSSSRLYPSWPFSKVPGTPDFIAEQVAIALIQMPKQHAAALAGRYFGWTVPLDYTPVHELLKFIKVGPYSNYGSISLTRVFVEYWHLILLSLLIFTVMVIMSLRMKLLNKKLLSAERDLKESNHILQDIASRDSLTQLSNRRKLDESLGQEWWRACREKKLISALIIDIDHFKEYNDANGHLVGDQLLVKVAHSIDAVFKRSVDIKARYGGDEFVVILPDTNTVESDILASELLVNIHELNLNLHNKSDYDASVSIGVATLLPAKNSTPDSLIAAADTALYQSKRKGRARFERNLQLQVSET</sequence>
<dbReference type="InterPro" id="IPR029787">
    <property type="entry name" value="Nucleotide_cyclase"/>
</dbReference>
<name>A0A3B0YF23_9ZZZZ</name>
<feature type="domain" description="GGDEF" evidence="2">
    <location>
        <begin position="405"/>
        <end position="541"/>
    </location>
</feature>
<dbReference type="SUPFAM" id="SSF53850">
    <property type="entry name" value="Periplasmic binding protein-like II"/>
    <property type="match status" value="1"/>
</dbReference>
<dbReference type="PANTHER" id="PTHR45138">
    <property type="entry name" value="REGULATORY COMPONENTS OF SENSORY TRANSDUCTION SYSTEM"/>
    <property type="match status" value="1"/>
</dbReference>
<dbReference type="Pfam" id="PF12974">
    <property type="entry name" value="Phosphonate-bd"/>
    <property type="match status" value="1"/>
</dbReference>
<dbReference type="Pfam" id="PF00990">
    <property type="entry name" value="GGDEF"/>
    <property type="match status" value="1"/>
</dbReference>
<organism evidence="3">
    <name type="scientific">hydrothermal vent metagenome</name>
    <dbReference type="NCBI Taxonomy" id="652676"/>
    <lineage>
        <taxon>unclassified sequences</taxon>
        <taxon>metagenomes</taxon>
        <taxon>ecological metagenomes</taxon>
    </lineage>
</organism>
<dbReference type="CDD" id="cd01949">
    <property type="entry name" value="GGDEF"/>
    <property type="match status" value="1"/>
</dbReference>
<dbReference type="InterPro" id="IPR050469">
    <property type="entry name" value="Diguanylate_Cyclase"/>
</dbReference>
<dbReference type="GO" id="GO:1902201">
    <property type="term" value="P:negative regulation of bacterial-type flagellum-dependent cell motility"/>
    <property type="evidence" value="ECO:0007669"/>
    <property type="project" value="TreeGrafter"/>
</dbReference>
<dbReference type="NCBIfam" id="TIGR00254">
    <property type="entry name" value="GGDEF"/>
    <property type="match status" value="1"/>
</dbReference>
<accession>A0A3B0YF23</accession>
<dbReference type="FunFam" id="3.30.70.270:FF:000001">
    <property type="entry name" value="Diguanylate cyclase domain protein"/>
    <property type="match status" value="1"/>
</dbReference>
<dbReference type="EMBL" id="UOFL01000049">
    <property type="protein sequence ID" value="VAW73932.1"/>
    <property type="molecule type" value="Genomic_DNA"/>
</dbReference>
<keyword evidence="1" id="KW-0812">Transmembrane</keyword>
<proteinExistence type="predicted"/>
<reference evidence="3" key="1">
    <citation type="submission" date="2018-06" db="EMBL/GenBank/DDBJ databases">
        <authorList>
            <person name="Zhirakovskaya E."/>
        </authorList>
    </citation>
    <scope>NUCLEOTIDE SEQUENCE</scope>
</reference>
<dbReference type="PANTHER" id="PTHR45138:SF9">
    <property type="entry name" value="DIGUANYLATE CYCLASE DGCM-RELATED"/>
    <property type="match status" value="1"/>
</dbReference>
<gene>
    <name evidence="3" type="ORF">MNBD_GAMMA12-3744</name>
</gene>
<dbReference type="InterPro" id="IPR000160">
    <property type="entry name" value="GGDEF_dom"/>
</dbReference>
<feature type="transmembrane region" description="Helical" evidence="1">
    <location>
        <begin position="7"/>
        <end position="26"/>
    </location>
</feature>
<dbReference type="GO" id="GO:0052621">
    <property type="term" value="F:diguanylate cyclase activity"/>
    <property type="evidence" value="ECO:0007669"/>
    <property type="project" value="TreeGrafter"/>
</dbReference>
<dbReference type="GO" id="GO:0005886">
    <property type="term" value="C:plasma membrane"/>
    <property type="evidence" value="ECO:0007669"/>
    <property type="project" value="TreeGrafter"/>
</dbReference>
<dbReference type="AlphaFoldDB" id="A0A3B0YF23"/>
<dbReference type="PROSITE" id="PS50887">
    <property type="entry name" value="GGDEF"/>
    <property type="match status" value="1"/>
</dbReference>
<dbReference type="SMART" id="SM00267">
    <property type="entry name" value="GGDEF"/>
    <property type="match status" value="1"/>
</dbReference>
<dbReference type="Gene3D" id="3.40.190.10">
    <property type="entry name" value="Periplasmic binding protein-like II"/>
    <property type="match status" value="1"/>
</dbReference>
<protein>
    <submittedName>
        <fullName evidence="3">Diguanylate cyclase/phosphodiesterase (GGDEF &amp; EAL domains) with PAS/PAC sensor(S)</fullName>
    </submittedName>
</protein>